<dbReference type="Gene3D" id="3.40.50.300">
    <property type="entry name" value="P-loop containing nucleotide triphosphate hydrolases"/>
    <property type="match status" value="1"/>
</dbReference>
<dbReference type="SUPFAM" id="SSF52540">
    <property type="entry name" value="P-loop containing nucleoside triphosphate hydrolases"/>
    <property type="match status" value="1"/>
</dbReference>
<accession>A0A9D1DWE7</accession>
<reference evidence="1" key="2">
    <citation type="journal article" date="2021" name="PeerJ">
        <title>Extensive microbial diversity within the chicken gut microbiome revealed by metagenomics and culture.</title>
        <authorList>
            <person name="Gilroy R."/>
            <person name="Ravi A."/>
            <person name="Getino M."/>
            <person name="Pursley I."/>
            <person name="Horton D.L."/>
            <person name="Alikhan N.F."/>
            <person name="Baker D."/>
            <person name="Gharbi K."/>
            <person name="Hall N."/>
            <person name="Watson M."/>
            <person name="Adriaenssens E.M."/>
            <person name="Foster-Nyarko E."/>
            <person name="Jarju S."/>
            <person name="Secka A."/>
            <person name="Antonio M."/>
            <person name="Oren A."/>
            <person name="Chaudhuri R.R."/>
            <person name="La Ragione R."/>
            <person name="Hildebrand F."/>
            <person name="Pallen M.J."/>
        </authorList>
    </citation>
    <scope>NUCLEOTIDE SEQUENCE</scope>
    <source>
        <strain evidence="1">CHK189-12415</strain>
    </source>
</reference>
<dbReference type="EMBL" id="DVHA01000031">
    <property type="protein sequence ID" value="HIR60153.1"/>
    <property type="molecule type" value="Genomic_DNA"/>
</dbReference>
<dbReference type="Pfam" id="PF13671">
    <property type="entry name" value="AAA_33"/>
    <property type="match status" value="1"/>
</dbReference>
<evidence type="ECO:0000313" key="1">
    <source>
        <dbReference type="EMBL" id="HIR60153.1"/>
    </source>
</evidence>
<dbReference type="InterPro" id="IPR027417">
    <property type="entry name" value="P-loop_NTPase"/>
</dbReference>
<dbReference type="AlphaFoldDB" id="A0A9D1DWE7"/>
<proteinExistence type="predicted"/>
<gene>
    <name evidence="1" type="ORF">IAB37_01040</name>
</gene>
<sequence length="188" mass="20918">MMEKPCLIVVTGMPGAGKTTFSRALGEALFLPVISRDQIKEGYVHTFGRRHSELPPSANAEATGIFFETLRLLAGRGVSVVCEAAFQHPLWERELAWFMDKARVYLLICTVDRETASKRFVGRGLQNPKREYFHGDRGVQLAREGKEVLLSPYEEPRLPVPTLHVDTSGAYSPPMEEIAAFLGLSIEA</sequence>
<organism evidence="1 2">
    <name type="scientific">Candidatus Faecivivens stercoravium</name>
    <dbReference type="NCBI Taxonomy" id="2840803"/>
    <lineage>
        <taxon>Bacteria</taxon>
        <taxon>Bacillati</taxon>
        <taxon>Bacillota</taxon>
        <taxon>Clostridia</taxon>
        <taxon>Eubacteriales</taxon>
        <taxon>Oscillospiraceae</taxon>
        <taxon>Oscillospiraceae incertae sedis</taxon>
        <taxon>Candidatus Faecivivens</taxon>
    </lineage>
</organism>
<comment type="caution">
    <text evidence="1">The sequence shown here is derived from an EMBL/GenBank/DDBJ whole genome shotgun (WGS) entry which is preliminary data.</text>
</comment>
<name>A0A9D1DWE7_9FIRM</name>
<evidence type="ECO:0000313" key="2">
    <source>
        <dbReference type="Proteomes" id="UP000824241"/>
    </source>
</evidence>
<protein>
    <submittedName>
        <fullName evidence="1">AAA family ATPase</fullName>
    </submittedName>
</protein>
<dbReference type="Proteomes" id="UP000824241">
    <property type="component" value="Unassembled WGS sequence"/>
</dbReference>
<reference evidence="1" key="1">
    <citation type="submission" date="2020-10" db="EMBL/GenBank/DDBJ databases">
        <authorList>
            <person name="Gilroy R."/>
        </authorList>
    </citation>
    <scope>NUCLEOTIDE SEQUENCE</scope>
    <source>
        <strain evidence="1">CHK189-12415</strain>
    </source>
</reference>